<proteinExistence type="predicted"/>
<reference evidence="2 3" key="1">
    <citation type="submission" date="2023-10" db="EMBL/GenBank/DDBJ databases">
        <title>Genomes of two closely related lineages of the louse Polyplax serrata with different host specificities.</title>
        <authorList>
            <person name="Martinu J."/>
            <person name="Tarabai H."/>
            <person name="Stefka J."/>
            <person name="Hypsa V."/>
        </authorList>
    </citation>
    <scope>NUCLEOTIDE SEQUENCE [LARGE SCALE GENOMIC DNA]</scope>
    <source>
        <strain evidence="2">HR10_N</strain>
    </source>
</reference>
<feature type="compositionally biased region" description="Polar residues" evidence="1">
    <location>
        <begin position="103"/>
        <end position="114"/>
    </location>
</feature>
<protein>
    <submittedName>
        <fullName evidence="2">Uncharacterized protein</fullName>
    </submittedName>
</protein>
<feature type="compositionally biased region" description="Basic and acidic residues" evidence="1">
    <location>
        <begin position="117"/>
        <end position="141"/>
    </location>
</feature>
<name>A0AAN8XRS9_POLSC</name>
<comment type="caution">
    <text evidence="2">The sequence shown here is derived from an EMBL/GenBank/DDBJ whole genome shotgun (WGS) entry which is preliminary data.</text>
</comment>
<evidence type="ECO:0000313" key="3">
    <source>
        <dbReference type="Proteomes" id="UP001372834"/>
    </source>
</evidence>
<feature type="compositionally biased region" description="Basic and acidic residues" evidence="1">
    <location>
        <begin position="292"/>
        <end position="303"/>
    </location>
</feature>
<evidence type="ECO:0000313" key="2">
    <source>
        <dbReference type="EMBL" id="KAK6644981.1"/>
    </source>
</evidence>
<dbReference type="EMBL" id="JAWJWE010000001">
    <property type="protein sequence ID" value="KAK6644981.1"/>
    <property type="molecule type" value="Genomic_DNA"/>
</dbReference>
<feature type="compositionally biased region" description="Basic and acidic residues" evidence="1">
    <location>
        <begin position="160"/>
        <end position="171"/>
    </location>
</feature>
<evidence type="ECO:0000256" key="1">
    <source>
        <dbReference type="SAM" id="MobiDB-lite"/>
    </source>
</evidence>
<gene>
    <name evidence="2" type="ORF">RUM43_001257</name>
</gene>
<sequence>MTETRGESYIRQRTAPNRDIDKMLETLLLKNGNEIVSKSEKPAMTSTFSMENLLNSKIVGKLSGQKNVMIKFKKENQKSQLSPEPETEKEVKRVSGSEEGQNDFYSDNSISPNFETCVRKSEDPENKNYAEGQYDRSRSPDVESQGSTVAGNLENSPATEDERFEKGRERSCYSPQRMPAHHSDNFPGNIPPNFFKQESVFSQFFRNENYLISVNNSANRNSIYFGNQNLCSFDCYRNPKGLPIYRENRNFHRCGSVNCISCDGAKVQRLDGLPGKCKSVHKREDDSVADLKSAKGKDEDLERSPVQPVSPFRTSDIECKPALKFSVNAILGTNHQGIHHKPGKTHSFPKRDRWDKTLEEENVEGAGWQAGWKARRLGDESCWGWLEARQRPRVGKRTCFKGRCRIHQFTLVAPGYTFTLSALKYLTFPGLLRGAF</sequence>
<feature type="region of interest" description="Disordered" evidence="1">
    <location>
        <begin position="288"/>
        <end position="309"/>
    </location>
</feature>
<feature type="compositionally biased region" description="Basic and acidic residues" evidence="1">
    <location>
        <begin position="86"/>
        <end position="96"/>
    </location>
</feature>
<dbReference type="AlphaFoldDB" id="A0AAN8XRS9"/>
<organism evidence="2 3">
    <name type="scientific">Polyplax serrata</name>
    <name type="common">Common mouse louse</name>
    <dbReference type="NCBI Taxonomy" id="468196"/>
    <lineage>
        <taxon>Eukaryota</taxon>
        <taxon>Metazoa</taxon>
        <taxon>Ecdysozoa</taxon>
        <taxon>Arthropoda</taxon>
        <taxon>Hexapoda</taxon>
        <taxon>Insecta</taxon>
        <taxon>Pterygota</taxon>
        <taxon>Neoptera</taxon>
        <taxon>Paraneoptera</taxon>
        <taxon>Psocodea</taxon>
        <taxon>Troctomorpha</taxon>
        <taxon>Phthiraptera</taxon>
        <taxon>Anoplura</taxon>
        <taxon>Polyplacidae</taxon>
        <taxon>Polyplax</taxon>
    </lineage>
</organism>
<feature type="region of interest" description="Disordered" evidence="1">
    <location>
        <begin position="74"/>
        <end position="189"/>
    </location>
</feature>
<accession>A0AAN8XRS9</accession>
<dbReference type="Proteomes" id="UP001372834">
    <property type="component" value="Unassembled WGS sequence"/>
</dbReference>
<feature type="compositionally biased region" description="Polar residues" evidence="1">
    <location>
        <begin position="142"/>
        <end position="158"/>
    </location>
</feature>